<gene>
    <name evidence="2" type="ORF">BB560_004953</name>
</gene>
<name>A0A2T9Z7S9_9FUNG</name>
<proteinExistence type="predicted"/>
<dbReference type="EMBL" id="MBFS01001765">
    <property type="protein sequence ID" value="PVV00653.1"/>
    <property type="molecule type" value="Genomic_DNA"/>
</dbReference>
<feature type="transmembrane region" description="Helical" evidence="1">
    <location>
        <begin position="6"/>
        <end position="25"/>
    </location>
</feature>
<dbReference type="AlphaFoldDB" id="A0A2T9Z7S9"/>
<organism evidence="2 3">
    <name type="scientific">Smittium megazygosporum</name>
    <dbReference type="NCBI Taxonomy" id="133381"/>
    <lineage>
        <taxon>Eukaryota</taxon>
        <taxon>Fungi</taxon>
        <taxon>Fungi incertae sedis</taxon>
        <taxon>Zoopagomycota</taxon>
        <taxon>Kickxellomycotina</taxon>
        <taxon>Harpellomycetes</taxon>
        <taxon>Harpellales</taxon>
        <taxon>Legeriomycetaceae</taxon>
        <taxon>Smittium</taxon>
    </lineage>
</organism>
<keyword evidence="1" id="KW-1133">Transmembrane helix</keyword>
<keyword evidence="1" id="KW-0472">Membrane</keyword>
<comment type="caution">
    <text evidence="2">The sequence shown here is derived from an EMBL/GenBank/DDBJ whole genome shotgun (WGS) entry which is preliminary data.</text>
</comment>
<keyword evidence="1" id="KW-0812">Transmembrane</keyword>
<keyword evidence="3" id="KW-1185">Reference proteome</keyword>
<protein>
    <submittedName>
        <fullName evidence="2">Uncharacterized protein</fullName>
    </submittedName>
</protein>
<accession>A0A2T9Z7S9</accession>
<evidence type="ECO:0000256" key="1">
    <source>
        <dbReference type="SAM" id="Phobius"/>
    </source>
</evidence>
<reference evidence="2 3" key="1">
    <citation type="journal article" date="2018" name="MBio">
        <title>Comparative Genomics Reveals the Core Gene Toolbox for the Fungus-Insect Symbiosis.</title>
        <authorList>
            <person name="Wang Y."/>
            <person name="Stata M."/>
            <person name="Wang W."/>
            <person name="Stajich J.E."/>
            <person name="White M.M."/>
            <person name="Moncalvo J.M."/>
        </authorList>
    </citation>
    <scope>NUCLEOTIDE SEQUENCE [LARGE SCALE GENOMIC DNA]</scope>
    <source>
        <strain evidence="2 3">SC-DP-2</strain>
    </source>
</reference>
<sequence length="125" mass="13749">MKYTVTASVTFVIIIVLSWGNVGYVDRGLKLSLKPDFITKEQITTDADIILNIKPKYSTTTTATGTIENNEPTETKTICFGFPELSKGFEQVTMTATIHDQSYLLKISEIPTGHIKTTSTASKPT</sequence>
<evidence type="ECO:0000313" key="2">
    <source>
        <dbReference type="EMBL" id="PVV00653.1"/>
    </source>
</evidence>
<evidence type="ECO:0000313" key="3">
    <source>
        <dbReference type="Proteomes" id="UP000245609"/>
    </source>
</evidence>
<dbReference type="Proteomes" id="UP000245609">
    <property type="component" value="Unassembled WGS sequence"/>
</dbReference>